<keyword evidence="5" id="KW-0399">Innate immunity</keyword>
<evidence type="ECO:0000259" key="10">
    <source>
        <dbReference type="PROSITE" id="PS51019"/>
    </source>
</evidence>
<dbReference type="GO" id="GO:0016020">
    <property type="term" value="C:membrane"/>
    <property type="evidence" value="ECO:0007669"/>
    <property type="project" value="TreeGrafter"/>
</dbReference>
<evidence type="ECO:0000256" key="5">
    <source>
        <dbReference type="ARBA" id="ARBA00022588"/>
    </source>
</evidence>
<keyword evidence="4" id="KW-0929">Antimicrobial</keyword>
<keyword evidence="7" id="KW-0391">Immunity</keyword>
<keyword evidence="3" id="KW-0964">Secreted</keyword>
<feature type="chain" id="PRO_5008580072" description="Reelin domain-containing protein" evidence="9">
    <location>
        <begin position="18"/>
        <end position="178"/>
    </location>
</feature>
<evidence type="ECO:0000256" key="8">
    <source>
        <dbReference type="ARBA" id="ARBA00023022"/>
    </source>
</evidence>
<sequence>MLSALILTIVALNAVTALPIKPHPELPQETCVSLKPGGDAHNNGIEDPSDFFNQYNLKLDKDQINSQDTVKFSISGKDGNTFRGFIVQVRAEGSNAPIGEFVVDPADPDVATMDCGDEQKNTALIKFPLPPHPYRDLSTVSMTWNPKGHKGKVNFVATVMKTGQVFWVARKSKDLTVN</sequence>
<accession>A0A1B6C2R9</accession>
<evidence type="ECO:0000256" key="2">
    <source>
        <dbReference type="ARBA" id="ARBA00008501"/>
    </source>
</evidence>
<keyword evidence="6 9" id="KW-0732">Signal</keyword>
<proteinExistence type="inferred from homology"/>
<dbReference type="GO" id="GO:0042742">
    <property type="term" value="P:defense response to bacterium"/>
    <property type="evidence" value="ECO:0007669"/>
    <property type="project" value="UniProtKB-KW"/>
</dbReference>
<dbReference type="GO" id="GO:0045087">
    <property type="term" value="P:innate immune response"/>
    <property type="evidence" value="ECO:0007669"/>
    <property type="project" value="UniProtKB-KW"/>
</dbReference>
<feature type="signal peptide" evidence="9">
    <location>
        <begin position="1"/>
        <end position="17"/>
    </location>
</feature>
<dbReference type="GO" id="GO:0005576">
    <property type="term" value="C:extracellular region"/>
    <property type="evidence" value="ECO:0007669"/>
    <property type="project" value="UniProtKB-SubCell"/>
</dbReference>
<dbReference type="PROSITE" id="PS51019">
    <property type="entry name" value="REELIN"/>
    <property type="match status" value="1"/>
</dbReference>
<dbReference type="PANTHER" id="PTHR45828:SF9">
    <property type="entry name" value="CELL WALL INTEGRITY AND STRESS RESPONSE COMPONENT 4-LIKE-RELATED"/>
    <property type="match status" value="1"/>
</dbReference>
<evidence type="ECO:0000256" key="9">
    <source>
        <dbReference type="SAM" id="SignalP"/>
    </source>
</evidence>
<dbReference type="InterPro" id="IPR042307">
    <property type="entry name" value="Reeler_sf"/>
</dbReference>
<dbReference type="Pfam" id="PF02014">
    <property type="entry name" value="Reeler"/>
    <property type="match status" value="1"/>
</dbReference>
<dbReference type="CDD" id="cd08544">
    <property type="entry name" value="Reeler"/>
    <property type="match status" value="1"/>
</dbReference>
<evidence type="ECO:0000313" key="11">
    <source>
        <dbReference type="EMBL" id="JAS07664.1"/>
    </source>
</evidence>
<dbReference type="EMBL" id="GEDC01029634">
    <property type="protein sequence ID" value="JAS07664.1"/>
    <property type="molecule type" value="Transcribed_RNA"/>
</dbReference>
<name>A0A1B6C2R9_9HEMI</name>
<evidence type="ECO:0000256" key="4">
    <source>
        <dbReference type="ARBA" id="ARBA00022529"/>
    </source>
</evidence>
<protein>
    <recommendedName>
        <fullName evidence="10">Reelin domain-containing protein</fullName>
    </recommendedName>
</protein>
<dbReference type="InterPro" id="IPR002861">
    <property type="entry name" value="Reeler_dom"/>
</dbReference>
<evidence type="ECO:0000256" key="3">
    <source>
        <dbReference type="ARBA" id="ARBA00022525"/>
    </source>
</evidence>
<reference evidence="11" key="1">
    <citation type="submission" date="2015-12" db="EMBL/GenBank/DDBJ databases">
        <title>De novo transcriptome assembly of four potential Pierce s Disease insect vectors from Arizona vineyards.</title>
        <authorList>
            <person name="Tassone E.E."/>
        </authorList>
    </citation>
    <scope>NUCLEOTIDE SEQUENCE</scope>
</reference>
<comment type="subcellular location">
    <subcellularLocation>
        <location evidence="1">Secreted</location>
    </subcellularLocation>
</comment>
<dbReference type="PANTHER" id="PTHR45828">
    <property type="entry name" value="CYTOCHROME B561/FERRIC REDUCTASE TRANSMEMBRANE"/>
    <property type="match status" value="1"/>
</dbReference>
<feature type="domain" description="Reelin" evidence="10">
    <location>
        <begin position="16"/>
        <end position="178"/>
    </location>
</feature>
<evidence type="ECO:0000256" key="6">
    <source>
        <dbReference type="ARBA" id="ARBA00022729"/>
    </source>
</evidence>
<evidence type="ECO:0000256" key="7">
    <source>
        <dbReference type="ARBA" id="ARBA00022859"/>
    </source>
</evidence>
<comment type="similarity">
    <text evidence="2">Belongs to the insect defense protein family.</text>
</comment>
<keyword evidence="8" id="KW-0044">Antibiotic</keyword>
<dbReference type="InterPro" id="IPR051237">
    <property type="entry name" value="Ferric-chelate_Red/DefProt"/>
</dbReference>
<organism evidence="11">
    <name type="scientific">Clastoptera arizonana</name>
    <name type="common">Arizona spittle bug</name>
    <dbReference type="NCBI Taxonomy" id="38151"/>
    <lineage>
        <taxon>Eukaryota</taxon>
        <taxon>Metazoa</taxon>
        <taxon>Ecdysozoa</taxon>
        <taxon>Arthropoda</taxon>
        <taxon>Hexapoda</taxon>
        <taxon>Insecta</taxon>
        <taxon>Pterygota</taxon>
        <taxon>Neoptera</taxon>
        <taxon>Paraneoptera</taxon>
        <taxon>Hemiptera</taxon>
        <taxon>Auchenorrhyncha</taxon>
        <taxon>Cercopoidea</taxon>
        <taxon>Clastopteridae</taxon>
        <taxon>Clastoptera</taxon>
    </lineage>
</organism>
<dbReference type="AlphaFoldDB" id="A0A1B6C2R9"/>
<gene>
    <name evidence="11" type="ORF">g.13705</name>
</gene>
<evidence type="ECO:0000256" key="1">
    <source>
        <dbReference type="ARBA" id="ARBA00004613"/>
    </source>
</evidence>
<dbReference type="Gene3D" id="2.60.40.4060">
    <property type="entry name" value="Reeler domain"/>
    <property type="match status" value="1"/>
</dbReference>